<feature type="chain" id="PRO_5031295550" description="EF-hand domain-containing protein" evidence="2">
    <location>
        <begin position="19"/>
        <end position="147"/>
    </location>
</feature>
<feature type="domain" description="EF-hand" evidence="3">
    <location>
        <begin position="97"/>
        <end position="132"/>
    </location>
</feature>
<dbReference type="InterPro" id="IPR018247">
    <property type="entry name" value="EF_Hand_1_Ca_BS"/>
</dbReference>
<reference evidence="4 5" key="1">
    <citation type="submission" date="2020-07" db="EMBL/GenBank/DDBJ databases">
        <authorList>
            <person name="Feng X."/>
        </authorList>
    </citation>
    <scope>NUCLEOTIDE SEQUENCE [LARGE SCALE GENOMIC DNA]</scope>
    <source>
        <strain evidence="4 5">JCM23202</strain>
    </source>
</reference>
<keyword evidence="5" id="KW-1185">Reference proteome</keyword>
<feature type="compositionally biased region" description="Acidic residues" evidence="1">
    <location>
        <begin position="70"/>
        <end position="80"/>
    </location>
</feature>
<dbReference type="InterPro" id="IPR002048">
    <property type="entry name" value="EF_hand_dom"/>
</dbReference>
<dbReference type="RefSeq" id="WP_185659273.1">
    <property type="nucleotide sequence ID" value="NZ_CAWPOO010000006.1"/>
</dbReference>
<dbReference type="PROSITE" id="PS50222">
    <property type="entry name" value="EF_HAND_2"/>
    <property type="match status" value="1"/>
</dbReference>
<organism evidence="4 5">
    <name type="scientific">Pelagicoccus albus</name>
    <dbReference type="NCBI Taxonomy" id="415222"/>
    <lineage>
        <taxon>Bacteria</taxon>
        <taxon>Pseudomonadati</taxon>
        <taxon>Verrucomicrobiota</taxon>
        <taxon>Opitutia</taxon>
        <taxon>Puniceicoccales</taxon>
        <taxon>Pelagicoccaceae</taxon>
        <taxon>Pelagicoccus</taxon>
    </lineage>
</organism>
<dbReference type="Proteomes" id="UP000526501">
    <property type="component" value="Unassembled WGS sequence"/>
</dbReference>
<keyword evidence="2" id="KW-0732">Signal</keyword>
<evidence type="ECO:0000313" key="4">
    <source>
        <dbReference type="EMBL" id="MBC2605393.1"/>
    </source>
</evidence>
<dbReference type="AlphaFoldDB" id="A0A7X1B4B5"/>
<protein>
    <recommendedName>
        <fullName evidence="3">EF-hand domain-containing protein</fullName>
    </recommendedName>
</protein>
<gene>
    <name evidence="4" type="ORF">H5P27_04990</name>
</gene>
<dbReference type="InterPro" id="IPR011992">
    <property type="entry name" value="EF-hand-dom_pair"/>
</dbReference>
<evidence type="ECO:0000259" key="3">
    <source>
        <dbReference type="PROSITE" id="PS50222"/>
    </source>
</evidence>
<feature type="signal peptide" evidence="2">
    <location>
        <begin position="1"/>
        <end position="18"/>
    </location>
</feature>
<evidence type="ECO:0000256" key="2">
    <source>
        <dbReference type="SAM" id="SignalP"/>
    </source>
</evidence>
<feature type="compositionally biased region" description="Acidic residues" evidence="1">
    <location>
        <begin position="107"/>
        <end position="121"/>
    </location>
</feature>
<evidence type="ECO:0000256" key="1">
    <source>
        <dbReference type="SAM" id="MobiDB-lite"/>
    </source>
</evidence>
<evidence type="ECO:0000313" key="5">
    <source>
        <dbReference type="Proteomes" id="UP000526501"/>
    </source>
</evidence>
<accession>A0A7X1B4B5</accession>
<name>A0A7X1B4B5_9BACT</name>
<dbReference type="GO" id="GO:0005509">
    <property type="term" value="F:calcium ion binding"/>
    <property type="evidence" value="ECO:0007669"/>
    <property type="project" value="InterPro"/>
</dbReference>
<dbReference type="SUPFAM" id="SSF47473">
    <property type="entry name" value="EF-hand"/>
    <property type="match status" value="1"/>
</dbReference>
<sequence>MKTALLTLSLLGSGILVANLNAKPQRPERPDPETVVVDLFEFDADENGSLNATELATGFAELQERRMAEMEDAQADEDADLPPPPPQRKKGKRGAMDPEEMAAGLVEDFDTDGDAELDTAELLEAVTATHSRGKRGPGRGPRGTDSE</sequence>
<dbReference type="EMBL" id="JACHVC010000006">
    <property type="protein sequence ID" value="MBC2605393.1"/>
    <property type="molecule type" value="Genomic_DNA"/>
</dbReference>
<dbReference type="Gene3D" id="1.10.238.10">
    <property type="entry name" value="EF-hand"/>
    <property type="match status" value="1"/>
</dbReference>
<dbReference type="PROSITE" id="PS00018">
    <property type="entry name" value="EF_HAND_1"/>
    <property type="match status" value="1"/>
</dbReference>
<comment type="caution">
    <text evidence="4">The sequence shown here is derived from an EMBL/GenBank/DDBJ whole genome shotgun (WGS) entry which is preliminary data.</text>
</comment>
<feature type="region of interest" description="Disordered" evidence="1">
    <location>
        <begin position="64"/>
        <end position="147"/>
    </location>
</feature>
<proteinExistence type="predicted"/>